<evidence type="ECO:0000259" key="3">
    <source>
        <dbReference type="Pfam" id="PF01464"/>
    </source>
</evidence>
<protein>
    <submittedName>
        <fullName evidence="5">Lytic transglycosylase domain-containing protein</fullName>
    </submittedName>
</protein>
<proteinExistence type="inferred from homology"/>
<dbReference type="AlphaFoldDB" id="A0A942DYV9"/>
<dbReference type="Proteomes" id="UP000680348">
    <property type="component" value="Unassembled WGS sequence"/>
</dbReference>
<sequence>MAARPRRCAAQISPRISRRWWRIISRRGSDKVEGLRRSNFASLRTARWWPLRAFACWRAKGHNQLTQVGFCLATLFPSLIASSALAEPSTPRPDPPITTARICDLIDVHATKNGLPRDFFARLIWKESRFDPNAVSPVGAEGIAQFMPGTAKLRGLANSFDIEQALPASARYLAELKTDFGNLGLAAAAYNAGEARVTNWLASGGFLPLETEGYVLDIMGEPADNFSDKSHAGTIRPLDPKRSFGEACRDMRTIRSHTIAMATIHIKPWGIQVAGNFNRAAAIRQWQRVSGQFKGMLKGEEPVVSRIRTPRGRRGIYAVRIGADDRKKADDICQRLRQAGGSCLVMRNR</sequence>
<dbReference type="Pfam" id="PF05036">
    <property type="entry name" value="SPOR"/>
    <property type="match status" value="1"/>
</dbReference>
<reference evidence="5" key="1">
    <citation type="submission" date="2021-04" db="EMBL/GenBank/DDBJ databases">
        <title>Pseudaminobacter soli sp. nov., isolated from paddy soil contaminated by heavy metals.</title>
        <authorList>
            <person name="Zhang K."/>
        </authorList>
    </citation>
    <scope>NUCLEOTIDE SEQUENCE</scope>
    <source>
        <strain evidence="5">19-2017</strain>
    </source>
</reference>
<dbReference type="EMBL" id="JAGWCR010000002">
    <property type="protein sequence ID" value="MBS3647906.1"/>
    <property type="molecule type" value="Genomic_DNA"/>
</dbReference>
<evidence type="ECO:0000259" key="4">
    <source>
        <dbReference type="Pfam" id="PF05036"/>
    </source>
</evidence>
<evidence type="ECO:0000313" key="6">
    <source>
        <dbReference type="Proteomes" id="UP000680348"/>
    </source>
</evidence>
<gene>
    <name evidence="5" type="ORF">KEU06_04590</name>
</gene>
<evidence type="ECO:0000256" key="1">
    <source>
        <dbReference type="ARBA" id="ARBA00007734"/>
    </source>
</evidence>
<dbReference type="PANTHER" id="PTHR37423:SF2">
    <property type="entry name" value="MEMBRANE-BOUND LYTIC MUREIN TRANSGLYCOSYLASE C"/>
    <property type="match status" value="1"/>
</dbReference>
<comment type="similarity">
    <text evidence="2">Belongs to the virb1 family.</text>
</comment>
<dbReference type="InterPro" id="IPR036680">
    <property type="entry name" value="SPOR-like_sf"/>
</dbReference>
<dbReference type="InterPro" id="IPR023346">
    <property type="entry name" value="Lysozyme-like_dom_sf"/>
</dbReference>
<dbReference type="GO" id="GO:0042834">
    <property type="term" value="F:peptidoglycan binding"/>
    <property type="evidence" value="ECO:0007669"/>
    <property type="project" value="InterPro"/>
</dbReference>
<dbReference type="SUPFAM" id="SSF53955">
    <property type="entry name" value="Lysozyme-like"/>
    <property type="match status" value="1"/>
</dbReference>
<dbReference type="Gene3D" id="3.30.70.1070">
    <property type="entry name" value="Sporulation related repeat"/>
    <property type="match status" value="1"/>
</dbReference>
<dbReference type="PANTHER" id="PTHR37423">
    <property type="entry name" value="SOLUBLE LYTIC MUREIN TRANSGLYCOSYLASE-RELATED"/>
    <property type="match status" value="1"/>
</dbReference>
<dbReference type="CDD" id="cd00254">
    <property type="entry name" value="LT-like"/>
    <property type="match status" value="1"/>
</dbReference>
<evidence type="ECO:0000256" key="2">
    <source>
        <dbReference type="ARBA" id="ARBA00009387"/>
    </source>
</evidence>
<dbReference type="Gene3D" id="1.10.530.10">
    <property type="match status" value="1"/>
</dbReference>
<accession>A0A942DYV9</accession>
<comment type="similarity">
    <text evidence="1">Belongs to the transglycosylase Slt family.</text>
</comment>
<feature type="domain" description="SPOR" evidence="4">
    <location>
        <begin position="267"/>
        <end position="346"/>
    </location>
</feature>
<evidence type="ECO:0000313" key="5">
    <source>
        <dbReference type="EMBL" id="MBS3647906.1"/>
    </source>
</evidence>
<keyword evidence="6" id="KW-1185">Reference proteome</keyword>
<dbReference type="InterPro" id="IPR007730">
    <property type="entry name" value="SPOR-like_dom"/>
</dbReference>
<name>A0A942DYV9_9HYPH</name>
<comment type="caution">
    <text evidence="5">The sequence shown here is derived from an EMBL/GenBank/DDBJ whole genome shotgun (WGS) entry which is preliminary data.</text>
</comment>
<dbReference type="Pfam" id="PF01464">
    <property type="entry name" value="SLT"/>
    <property type="match status" value="1"/>
</dbReference>
<organism evidence="5 6">
    <name type="scientific">Pseudaminobacter soli</name>
    <name type="common">ex Zhang et al. 2022</name>
    <dbReference type="NCBI Taxonomy" id="2831468"/>
    <lineage>
        <taxon>Bacteria</taxon>
        <taxon>Pseudomonadati</taxon>
        <taxon>Pseudomonadota</taxon>
        <taxon>Alphaproteobacteria</taxon>
        <taxon>Hyphomicrobiales</taxon>
        <taxon>Phyllobacteriaceae</taxon>
        <taxon>Pseudaminobacter</taxon>
    </lineage>
</organism>
<feature type="domain" description="Transglycosylase SLT" evidence="3">
    <location>
        <begin position="105"/>
        <end position="203"/>
    </location>
</feature>
<dbReference type="InterPro" id="IPR008258">
    <property type="entry name" value="Transglycosylase_SLT_dom_1"/>
</dbReference>